<dbReference type="STRING" id="905079.L1II80"/>
<dbReference type="KEGG" id="gtt:GUITHDRAFT_155374"/>
<dbReference type="Gene3D" id="3.30.2410.10">
    <property type="entry name" value="Hect, E3 ligase catalytic domain"/>
    <property type="match status" value="1"/>
</dbReference>
<dbReference type="HOGENOM" id="CLU_1910640_0_0_1"/>
<dbReference type="Proteomes" id="UP000011087">
    <property type="component" value="Unassembled WGS sequence"/>
</dbReference>
<dbReference type="EMBL" id="JH993082">
    <property type="protein sequence ID" value="EKX35931.1"/>
    <property type="molecule type" value="Genomic_DNA"/>
</dbReference>
<dbReference type="InterPro" id="IPR035983">
    <property type="entry name" value="Hect_E3_ubiquitin_ligase"/>
</dbReference>
<dbReference type="Pfam" id="PF00632">
    <property type="entry name" value="HECT"/>
    <property type="match status" value="1"/>
</dbReference>
<evidence type="ECO:0000256" key="2">
    <source>
        <dbReference type="ARBA" id="ARBA00022786"/>
    </source>
</evidence>
<feature type="domain" description="HECT" evidence="4">
    <location>
        <begin position="1"/>
        <end position="133"/>
    </location>
</feature>
<dbReference type="GeneID" id="17292674"/>
<dbReference type="GO" id="GO:0043161">
    <property type="term" value="P:proteasome-mediated ubiquitin-dependent protein catabolic process"/>
    <property type="evidence" value="ECO:0007669"/>
    <property type="project" value="TreeGrafter"/>
</dbReference>
<keyword evidence="1" id="KW-0808">Transferase</keyword>
<reference evidence="5 7" key="1">
    <citation type="journal article" date="2012" name="Nature">
        <title>Algal genomes reveal evolutionary mosaicism and the fate of nucleomorphs.</title>
        <authorList>
            <consortium name="DOE Joint Genome Institute"/>
            <person name="Curtis B.A."/>
            <person name="Tanifuji G."/>
            <person name="Burki F."/>
            <person name="Gruber A."/>
            <person name="Irimia M."/>
            <person name="Maruyama S."/>
            <person name="Arias M.C."/>
            <person name="Ball S.G."/>
            <person name="Gile G.H."/>
            <person name="Hirakawa Y."/>
            <person name="Hopkins J.F."/>
            <person name="Kuo A."/>
            <person name="Rensing S.A."/>
            <person name="Schmutz J."/>
            <person name="Symeonidi A."/>
            <person name="Elias M."/>
            <person name="Eveleigh R.J."/>
            <person name="Herman E.K."/>
            <person name="Klute M.J."/>
            <person name="Nakayama T."/>
            <person name="Obornik M."/>
            <person name="Reyes-Prieto A."/>
            <person name="Armbrust E.V."/>
            <person name="Aves S.J."/>
            <person name="Beiko R.G."/>
            <person name="Coutinho P."/>
            <person name="Dacks J.B."/>
            <person name="Durnford D.G."/>
            <person name="Fast N.M."/>
            <person name="Green B.R."/>
            <person name="Grisdale C.J."/>
            <person name="Hempel F."/>
            <person name="Henrissat B."/>
            <person name="Hoppner M.P."/>
            <person name="Ishida K."/>
            <person name="Kim E."/>
            <person name="Koreny L."/>
            <person name="Kroth P.G."/>
            <person name="Liu Y."/>
            <person name="Malik S.B."/>
            <person name="Maier U.G."/>
            <person name="McRose D."/>
            <person name="Mock T."/>
            <person name="Neilson J.A."/>
            <person name="Onodera N.T."/>
            <person name="Poole A.M."/>
            <person name="Pritham E.J."/>
            <person name="Richards T.A."/>
            <person name="Rocap G."/>
            <person name="Roy S.W."/>
            <person name="Sarai C."/>
            <person name="Schaack S."/>
            <person name="Shirato S."/>
            <person name="Slamovits C.H."/>
            <person name="Spencer D.F."/>
            <person name="Suzuki S."/>
            <person name="Worden A.Z."/>
            <person name="Zauner S."/>
            <person name="Barry K."/>
            <person name="Bell C."/>
            <person name="Bharti A.K."/>
            <person name="Crow J.A."/>
            <person name="Grimwood J."/>
            <person name="Kramer R."/>
            <person name="Lindquist E."/>
            <person name="Lucas S."/>
            <person name="Salamov A."/>
            <person name="McFadden G.I."/>
            <person name="Lane C.E."/>
            <person name="Keeling P.J."/>
            <person name="Gray M.W."/>
            <person name="Grigoriev I.V."/>
            <person name="Archibald J.M."/>
        </authorList>
    </citation>
    <scope>NUCLEOTIDE SEQUENCE</scope>
    <source>
        <strain evidence="5 7">CCMP2712</strain>
    </source>
</reference>
<evidence type="ECO:0000313" key="6">
    <source>
        <dbReference type="EnsemblProtists" id="EKX35931"/>
    </source>
</evidence>
<dbReference type="eggNOG" id="KOG0170">
    <property type="taxonomic scope" value="Eukaryota"/>
</dbReference>
<dbReference type="PROSITE" id="PS50237">
    <property type="entry name" value="HECT"/>
    <property type="match status" value="1"/>
</dbReference>
<dbReference type="PANTHER" id="PTHR45670">
    <property type="entry name" value="E3 UBIQUITIN-PROTEIN LIGASE TRIP12"/>
    <property type="match status" value="1"/>
</dbReference>
<dbReference type="PaxDb" id="55529-EKX35931"/>
<evidence type="ECO:0000313" key="5">
    <source>
        <dbReference type="EMBL" id="EKX35931.1"/>
    </source>
</evidence>
<dbReference type="GO" id="GO:0061630">
    <property type="term" value="F:ubiquitin protein ligase activity"/>
    <property type="evidence" value="ECO:0007669"/>
    <property type="project" value="InterPro"/>
</dbReference>
<dbReference type="RefSeq" id="XP_005822911.1">
    <property type="nucleotide sequence ID" value="XM_005822854.1"/>
</dbReference>
<dbReference type="AlphaFoldDB" id="L1II80"/>
<sequence length="133" mass="15917">MLSVFSPEEMQQKLWSDLQWDEIKLEKIVRPGPMWPEDKEQINWLRKEMLAMDMPQRRAFIKFVTASVCMPPEENPIIVHPQVTSRKDMEDWDRKLPTCRTCANYLYLPPYSSHLILQERLGKAIWEEHIAFD</sequence>
<dbReference type="GO" id="GO:0000209">
    <property type="term" value="P:protein polyubiquitination"/>
    <property type="evidence" value="ECO:0007669"/>
    <property type="project" value="TreeGrafter"/>
</dbReference>
<dbReference type="PANTHER" id="PTHR45670:SF1">
    <property type="entry name" value="E3 UBIQUITIN-PROTEIN LIGASE HECTD1"/>
    <property type="match status" value="1"/>
</dbReference>
<gene>
    <name evidence="5" type="ORF">GUITHDRAFT_155374</name>
</gene>
<feature type="active site" description="Glycyl thioester intermediate" evidence="3">
    <location>
        <position position="102"/>
    </location>
</feature>
<proteinExistence type="predicted"/>
<evidence type="ECO:0000256" key="3">
    <source>
        <dbReference type="PROSITE-ProRule" id="PRU00104"/>
    </source>
</evidence>
<organism evidence="5">
    <name type="scientific">Guillardia theta (strain CCMP2712)</name>
    <name type="common">Cryptophyte</name>
    <dbReference type="NCBI Taxonomy" id="905079"/>
    <lineage>
        <taxon>Eukaryota</taxon>
        <taxon>Cryptophyceae</taxon>
        <taxon>Pyrenomonadales</taxon>
        <taxon>Geminigeraceae</taxon>
        <taxon>Guillardia</taxon>
    </lineage>
</organism>
<name>L1II80_GUITC</name>
<accession>L1II80</accession>
<evidence type="ECO:0000256" key="1">
    <source>
        <dbReference type="ARBA" id="ARBA00022679"/>
    </source>
</evidence>
<dbReference type="OrthoDB" id="298098at2759"/>
<dbReference type="SUPFAM" id="SSF56204">
    <property type="entry name" value="Hect, E3 ligase catalytic domain"/>
    <property type="match status" value="1"/>
</dbReference>
<reference evidence="6" key="3">
    <citation type="submission" date="2015-06" db="UniProtKB">
        <authorList>
            <consortium name="EnsemblProtists"/>
        </authorList>
    </citation>
    <scope>IDENTIFICATION</scope>
</reference>
<dbReference type="InterPro" id="IPR045322">
    <property type="entry name" value="HECTD1/TRIP12-like"/>
</dbReference>
<keyword evidence="7" id="KW-1185">Reference proteome</keyword>
<evidence type="ECO:0000313" key="7">
    <source>
        <dbReference type="Proteomes" id="UP000011087"/>
    </source>
</evidence>
<reference evidence="7" key="2">
    <citation type="submission" date="2012-11" db="EMBL/GenBank/DDBJ databases">
        <authorList>
            <person name="Kuo A."/>
            <person name="Curtis B.A."/>
            <person name="Tanifuji G."/>
            <person name="Burki F."/>
            <person name="Gruber A."/>
            <person name="Irimia M."/>
            <person name="Maruyama S."/>
            <person name="Arias M.C."/>
            <person name="Ball S.G."/>
            <person name="Gile G.H."/>
            <person name="Hirakawa Y."/>
            <person name="Hopkins J.F."/>
            <person name="Rensing S.A."/>
            <person name="Schmutz J."/>
            <person name="Symeonidi A."/>
            <person name="Elias M."/>
            <person name="Eveleigh R.J."/>
            <person name="Herman E.K."/>
            <person name="Klute M.J."/>
            <person name="Nakayama T."/>
            <person name="Obornik M."/>
            <person name="Reyes-Prieto A."/>
            <person name="Armbrust E.V."/>
            <person name="Aves S.J."/>
            <person name="Beiko R.G."/>
            <person name="Coutinho P."/>
            <person name="Dacks J.B."/>
            <person name="Durnford D.G."/>
            <person name="Fast N.M."/>
            <person name="Green B.R."/>
            <person name="Grisdale C."/>
            <person name="Hempe F."/>
            <person name="Henrissat B."/>
            <person name="Hoppner M.P."/>
            <person name="Ishida K.-I."/>
            <person name="Kim E."/>
            <person name="Koreny L."/>
            <person name="Kroth P.G."/>
            <person name="Liu Y."/>
            <person name="Malik S.-B."/>
            <person name="Maier U.G."/>
            <person name="McRose D."/>
            <person name="Mock T."/>
            <person name="Neilson J.A."/>
            <person name="Onodera N.T."/>
            <person name="Poole A.M."/>
            <person name="Pritham E.J."/>
            <person name="Richards T.A."/>
            <person name="Rocap G."/>
            <person name="Roy S.W."/>
            <person name="Sarai C."/>
            <person name="Schaack S."/>
            <person name="Shirato S."/>
            <person name="Slamovits C.H."/>
            <person name="Spencer D.F."/>
            <person name="Suzuki S."/>
            <person name="Worden A.Z."/>
            <person name="Zauner S."/>
            <person name="Barry K."/>
            <person name="Bell C."/>
            <person name="Bharti A.K."/>
            <person name="Crow J.A."/>
            <person name="Grimwood J."/>
            <person name="Kramer R."/>
            <person name="Lindquist E."/>
            <person name="Lucas S."/>
            <person name="Salamov A."/>
            <person name="McFadden G.I."/>
            <person name="Lane C.E."/>
            <person name="Keeling P.J."/>
            <person name="Gray M.W."/>
            <person name="Grigoriev I.V."/>
            <person name="Archibald J.M."/>
        </authorList>
    </citation>
    <scope>NUCLEOTIDE SEQUENCE</scope>
    <source>
        <strain evidence="7">CCMP2712</strain>
    </source>
</reference>
<keyword evidence="2 3" id="KW-0833">Ubl conjugation pathway</keyword>
<protein>
    <recommendedName>
        <fullName evidence="4">HECT domain-containing protein</fullName>
    </recommendedName>
</protein>
<dbReference type="InterPro" id="IPR000569">
    <property type="entry name" value="HECT_dom"/>
</dbReference>
<evidence type="ECO:0000259" key="4">
    <source>
        <dbReference type="PROSITE" id="PS50237"/>
    </source>
</evidence>
<dbReference type="EnsemblProtists" id="EKX35931">
    <property type="protein sequence ID" value="EKX35931"/>
    <property type="gene ID" value="GUITHDRAFT_155374"/>
</dbReference>